<protein>
    <submittedName>
        <fullName evidence="1">Uncharacterized protein</fullName>
    </submittedName>
</protein>
<reference evidence="1 2" key="1">
    <citation type="submission" date="2020-05" db="EMBL/GenBank/DDBJ databases">
        <authorList>
            <person name="Ruan W."/>
            <person name="Jeon C.O."/>
            <person name="Chun B.H."/>
        </authorList>
    </citation>
    <scope>NUCLEOTIDE SEQUENCE [LARGE SCALE GENOMIC DNA]</scope>
    <source>
        <strain evidence="1 2">TBZ9</strain>
    </source>
</reference>
<dbReference type="EMBL" id="JABFHI010000002">
    <property type="protein sequence ID" value="NOG31622.1"/>
    <property type="molecule type" value="Genomic_DNA"/>
</dbReference>
<sequence>MNKVNDKEILRIKKSDLFDEEWYLKKYPDVAKTGMAPVEHFYKYGGLLRRDPGPNFSSSFHFDTRPGIEKRG</sequence>
<keyword evidence="2" id="KW-1185">Reference proteome</keyword>
<organism evidence="1 2">
    <name type="scientific">Vreelandella azerica</name>
    <dbReference type="NCBI Taxonomy" id="2732867"/>
    <lineage>
        <taxon>Bacteria</taxon>
        <taxon>Pseudomonadati</taxon>
        <taxon>Pseudomonadota</taxon>
        <taxon>Gammaproteobacteria</taxon>
        <taxon>Oceanospirillales</taxon>
        <taxon>Halomonadaceae</taxon>
        <taxon>Vreelandella</taxon>
    </lineage>
</organism>
<gene>
    <name evidence="1" type="ORF">HLB35_07300</name>
</gene>
<name>A0A7Y3TWN2_9GAMM</name>
<evidence type="ECO:0000313" key="1">
    <source>
        <dbReference type="EMBL" id="NOG31622.1"/>
    </source>
</evidence>
<accession>A0A7Y3TWN2</accession>
<evidence type="ECO:0000313" key="2">
    <source>
        <dbReference type="Proteomes" id="UP000588806"/>
    </source>
</evidence>
<reference evidence="1 2" key="2">
    <citation type="submission" date="2020-06" db="EMBL/GenBank/DDBJ databases">
        <title>Halomonas songnenensis sp. nov., a moderately halophilic bacterium isolated from saline and alkaline soils.</title>
        <authorList>
            <person name="Jiang J."/>
            <person name="Pan Y."/>
        </authorList>
    </citation>
    <scope>NUCLEOTIDE SEQUENCE [LARGE SCALE GENOMIC DNA]</scope>
    <source>
        <strain evidence="1 2">TBZ9</strain>
    </source>
</reference>
<dbReference type="AlphaFoldDB" id="A0A7Y3TWN2"/>
<dbReference type="Proteomes" id="UP000588806">
    <property type="component" value="Unassembled WGS sequence"/>
</dbReference>
<dbReference type="RefSeq" id="WP_171702058.1">
    <property type="nucleotide sequence ID" value="NZ_JABFHI010000002.1"/>
</dbReference>
<proteinExistence type="predicted"/>
<comment type="caution">
    <text evidence="1">The sequence shown here is derived from an EMBL/GenBank/DDBJ whole genome shotgun (WGS) entry which is preliminary data.</text>
</comment>